<feature type="region of interest" description="Disordered" evidence="1">
    <location>
        <begin position="1"/>
        <end position="34"/>
    </location>
</feature>
<dbReference type="AlphaFoldDB" id="A0A8H9GMR5"/>
<organism evidence="3 4">
    <name type="scientific">Promicromonospora citrea</name>
    <dbReference type="NCBI Taxonomy" id="43677"/>
    <lineage>
        <taxon>Bacteria</taxon>
        <taxon>Bacillati</taxon>
        <taxon>Actinomycetota</taxon>
        <taxon>Actinomycetes</taxon>
        <taxon>Micrococcales</taxon>
        <taxon>Promicromonosporaceae</taxon>
        <taxon>Promicromonospora</taxon>
    </lineage>
</organism>
<accession>A0A8H9GMR5</accession>
<dbReference type="EMBL" id="BMPT01000016">
    <property type="protein sequence ID" value="GGM36225.1"/>
    <property type="molecule type" value="Genomic_DNA"/>
</dbReference>
<protein>
    <submittedName>
        <fullName evidence="3">Uncharacterized protein</fullName>
    </submittedName>
</protein>
<feature type="transmembrane region" description="Helical" evidence="2">
    <location>
        <begin position="41"/>
        <end position="57"/>
    </location>
</feature>
<proteinExistence type="predicted"/>
<evidence type="ECO:0000256" key="1">
    <source>
        <dbReference type="SAM" id="MobiDB-lite"/>
    </source>
</evidence>
<reference evidence="3" key="1">
    <citation type="journal article" date="2014" name="Int. J. Syst. Evol. Microbiol.">
        <title>Complete genome sequence of Corynebacterium casei LMG S-19264T (=DSM 44701T), isolated from a smear-ripened cheese.</title>
        <authorList>
            <consortium name="US DOE Joint Genome Institute (JGI-PGF)"/>
            <person name="Walter F."/>
            <person name="Albersmeier A."/>
            <person name="Kalinowski J."/>
            <person name="Ruckert C."/>
        </authorList>
    </citation>
    <scope>NUCLEOTIDE SEQUENCE</scope>
    <source>
        <strain evidence="3">JCM 3051</strain>
    </source>
</reference>
<sequence length="91" mass="9913">MAKPPVRMAGESLPTELTKRGSAVTDRKNAAPTRKRRGRPVVALMFLAVALIAASQIDAFAQFALVLWLAAFAAVLVALLLAVREWRATRR</sequence>
<evidence type="ECO:0000313" key="4">
    <source>
        <dbReference type="Proteomes" id="UP000655589"/>
    </source>
</evidence>
<keyword evidence="2" id="KW-0812">Transmembrane</keyword>
<comment type="caution">
    <text evidence="3">The sequence shown here is derived from an EMBL/GenBank/DDBJ whole genome shotgun (WGS) entry which is preliminary data.</text>
</comment>
<keyword evidence="4" id="KW-1185">Reference proteome</keyword>
<reference evidence="3" key="2">
    <citation type="submission" date="2020-09" db="EMBL/GenBank/DDBJ databases">
        <authorList>
            <person name="Sun Q."/>
            <person name="Ohkuma M."/>
        </authorList>
    </citation>
    <scope>NUCLEOTIDE SEQUENCE</scope>
    <source>
        <strain evidence="3">JCM 3051</strain>
    </source>
</reference>
<keyword evidence="2" id="KW-0472">Membrane</keyword>
<evidence type="ECO:0000256" key="2">
    <source>
        <dbReference type="SAM" id="Phobius"/>
    </source>
</evidence>
<gene>
    <name evidence="3" type="ORF">GCM10010102_34510</name>
</gene>
<feature type="transmembrane region" description="Helical" evidence="2">
    <location>
        <begin position="63"/>
        <end position="83"/>
    </location>
</feature>
<dbReference type="Proteomes" id="UP000655589">
    <property type="component" value="Unassembled WGS sequence"/>
</dbReference>
<name>A0A8H9GMR5_9MICO</name>
<keyword evidence="2" id="KW-1133">Transmembrane helix</keyword>
<evidence type="ECO:0000313" key="3">
    <source>
        <dbReference type="EMBL" id="GGM36225.1"/>
    </source>
</evidence>